<dbReference type="EMBL" id="AAOA02000002">
    <property type="protein sequence ID" value="EAQ98649.2"/>
    <property type="molecule type" value="Genomic_DNA"/>
</dbReference>
<dbReference type="Pfam" id="PF01145">
    <property type="entry name" value="Band_7"/>
    <property type="match status" value="1"/>
</dbReference>
<keyword evidence="9" id="KW-0378">Hydrolase</keyword>
<dbReference type="Gene3D" id="3.30.479.30">
    <property type="entry name" value="Band 7 domain"/>
    <property type="match status" value="1"/>
</dbReference>
<reference evidence="9 10" key="1">
    <citation type="journal article" date="2007" name="Proc. Natl. Acad. Sci. U.S.A.">
        <title>Characterization of a marine gammaproteobacterium capable of aerobic anoxygenic photosynthesis.</title>
        <authorList>
            <person name="Fuchs B.M."/>
            <person name="Spring S."/>
            <person name="Teeling H."/>
            <person name="Quast C."/>
            <person name="Wulf J."/>
            <person name="Schattenhofer M."/>
            <person name="Yan S."/>
            <person name="Ferriera S."/>
            <person name="Johnson J."/>
            <person name="Glockner F.O."/>
            <person name="Amann R."/>
        </authorList>
    </citation>
    <scope>NUCLEOTIDE SEQUENCE [LARGE SCALE GENOMIC DNA]</scope>
    <source>
        <strain evidence="9">KT71</strain>
    </source>
</reference>
<evidence type="ECO:0000259" key="8">
    <source>
        <dbReference type="SMART" id="SM00244"/>
    </source>
</evidence>
<comment type="similarity">
    <text evidence="2 6">Belongs to the band 7/mec-2 family. HflC subfamily.</text>
</comment>
<dbReference type="HOGENOM" id="CLU_059167_3_0_6"/>
<dbReference type="InterPro" id="IPR036013">
    <property type="entry name" value="Band_7/SPFH_dom_sf"/>
</dbReference>
<protein>
    <recommendedName>
        <fullName evidence="6">Protein HflC</fullName>
    </recommendedName>
</protein>
<name>A4A6K2_9GAMM</name>
<dbReference type="PANTHER" id="PTHR42911:SF1">
    <property type="entry name" value="MODULATOR OF FTSH PROTEASE HFLC"/>
    <property type="match status" value="1"/>
</dbReference>
<dbReference type="GO" id="GO:0008233">
    <property type="term" value="F:peptidase activity"/>
    <property type="evidence" value="ECO:0007669"/>
    <property type="project" value="UniProtKB-KW"/>
</dbReference>
<dbReference type="GO" id="GO:0016020">
    <property type="term" value="C:membrane"/>
    <property type="evidence" value="ECO:0007669"/>
    <property type="project" value="UniProtKB-SubCell"/>
</dbReference>
<dbReference type="SUPFAM" id="SSF117892">
    <property type="entry name" value="Band 7/SPFH domain"/>
    <property type="match status" value="1"/>
</dbReference>
<evidence type="ECO:0000256" key="6">
    <source>
        <dbReference type="PIRNR" id="PIRNR005651"/>
    </source>
</evidence>
<reference evidence="9 10" key="2">
    <citation type="journal article" date="2009" name="PLoS ONE">
        <title>The photosynthetic apparatus and its regulation in the aerobic gammaproteobacterium Congregibacter litoralis gen. nov., sp. nov.</title>
        <authorList>
            <person name="Spring S."/>
            <person name="Lunsdorf H."/>
            <person name="Fuchs B.M."/>
            <person name="Tindall B.J."/>
        </authorList>
    </citation>
    <scope>NUCLEOTIDE SEQUENCE [LARGE SCALE GENOMIC DNA]</scope>
    <source>
        <strain evidence="9">KT71</strain>
    </source>
</reference>
<evidence type="ECO:0000256" key="1">
    <source>
        <dbReference type="ARBA" id="ARBA00004167"/>
    </source>
</evidence>
<dbReference type="GO" id="GO:0006508">
    <property type="term" value="P:proteolysis"/>
    <property type="evidence" value="ECO:0007669"/>
    <property type="project" value="UniProtKB-KW"/>
</dbReference>
<dbReference type="eggNOG" id="COG0330">
    <property type="taxonomic scope" value="Bacteria"/>
</dbReference>
<dbReference type="CDD" id="cd03405">
    <property type="entry name" value="SPFH_HflC"/>
    <property type="match status" value="1"/>
</dbReference>
<keyword evidence="9" id="KW-0645">Protease</keyword>
<evidence type="ECO:0000256" key="4">
    <source>
        <dbReference type="ARBA" id="ARBA00022989"/>
    </source>
</evidence>
<dbReference type="Proteomes" id="UP000019205">
    <property type="component" value="Chromosome"/>
</dbReference>
<evidence type="ECO:0000313" key="10">
    <source>
        <dbReference type="Proteomes" id="UP000019205"/>
    </source>
</evidence>
<dbReference type="SMART" id="SM00244">
    <property type="entry name" value="PHB"/>
    <property type="match status" value="1"/>
</dbReference>
<dbReference type="InterPro" id="IPR001107">
    <property type="entry name" value="Band_7"/>
</dbReference>
<proteinExistence type="inferred from homology"/>
<sequence length="305" mass="34415">MMPLPSNLDGEDVDMTGRSLTLLVVATLLLFVASNSLYVIKETERGVLLKFGEVVSPNLEPGLHVKVPFVNNVRKFDGRILTLDSQPERFFTQEQKALIIDSYAKYRIADTSTFYKATNGEESRASGLLAQRINNRLRNQVAIRTIQEVVSGERDQLMETITRELDIVAREELGLEIVDVRVKQIDLPPEVSESVYRRMNAEREKEARERRSQGQELAEGIRAAADREVTVISANAYREAQQIRGRGDAEATAIYANAFGEDPEFYSFTRSLRAYQDSFQSSGDIMLVQPDSEFFRYLKDSSGGN</sequence>
<keyword evidence="10" id="KW-1185">Reference proteome</keyword>
<dbReference type="PIRSF" id="PIRSF005651">
    <property type="entry name" value="HflC"/>
    <property type="match status" value="1"/>
</dbReference>
<accession>A4A6K2</accession>
<evidence type="ECO:0000313" key="9">
    <source>
        <dbReference type="EMBL" id="EAQ98649.2"/>
    </source>
</evidence>
<feature type="domain" description="Band 7" evidence="8">
    <location>
        <begin position="35"/>
        <end position="199"/>
    </location>
</feature>
<evidence type="ECO:0000256" key="5">
    <source>
        <dbReference type="ARBA" id="ARBA00023136"/>
    </source>
</evidence>
<keyword evidence="5 7" id="KW-0472">Membrane</keyword>
<organism evidence="9 10">
    <name type="scientific">Congregibacter litoralis KT71</name>
    <dbReference type="NCBI Taxonomy" id="314285"/>
    <lineage>
        <taxon>Bacteria</taxon>
        <taxon>Pseudomonadati</taxon>
        <taxon>Pseudomonadota</taxon>
        <taxon>Gammaproteobacteria</taxon>
        <taxon>Cellvibrionales</taxon>
        <taxon>Halieaceae</taxon>
        <taxon>Congregibacter</taxon>
    </lineage>
</organism>
<dbReference type="AlphaFoldDB" id="A4A6K2"/>
<keyword evidence="3 7" id="KW-0812">Transmembrane</keyword>
<evidence type="ECO:0000256" key="7">
    <source>
        <dbReference type="SAM" id="Phobius"/>
    </source>
</evidence>
<dbReference type="InterPro" id="IPR010200">
    <property type="entry name" value="HflC"/>
</dbReference>
<evidence type="ECO:0000256" key="3">
    <source>
        <dbReference type="ARBA" id="ARBA00022692"/>
    </source>
</evidence>
<comment type="caution">
    <text evidence="9">The sequence shown here is derived from an EMBL/GenBank/DDBJ whole genome shotgun (WGS) entry which is preliminary data.</text>
</comment>
<feature type="transmembrane region" description="Helical" evidence="7">
    <location>
        <begin position="20"/>
        <end position="40"/>
    </location>
</feature>
<keyword evidence="4 7" id="KW-1133">Transmembrane helix</keyword>
<dbReference type="MEROPS" id="I87.001"/>
<gene>
    <name evidence="9" type="ORF">KT71_01690</name>
</gene>
<dbReference type="NCBIfam" id="TIGR01932">
    <property type="entry name" value="hflC"/>
    <property type="match status" value="1"/>
</dbReference>
<evidence type="ECO:0000256" key="2">
    <source>
        <dbReference type="ARBA" id="ARBA00007862"/>
    </source>
</evidence>
<dbReference type="PANTHER" id="PTHR42911">
    <property type="entry name" value="MODULATOR OF FTSH PROTEASE HFLC"/>
    <property type="match status" value="1"/>
</dbReference>
<comment type="subcellular location">
    <subcellularLocation>
        <location evidence="1">Membrane</location>
        <topology evidence="1">Single-pass membrane protein</topology>
    </subcellularLocation>
</comment>
<dbReference type="STRING" id="314285.KT71_01690"/>
<comment type="function">
    <text evidence="6">HflC and HflK could regulate a protease.</text>
</comment>